<evidence type="ECO:0008006" key="3">
    <source>
        <dbReference type="Google" id="ProtNLM"/>
    </source>
</evidence>
<evidence type="ECO:0000313" key="1">
    <source>
        <dbReference type="EMBL" id="MFC0322198.1"/>
    </source>
</evidence>
<gene>
    <name evidence="1" type="ORF">ACFFHT_01230</name>
</gene>
<name>A0ABV6HW87_9PAST</name>
<evidence type="ECO:0000313" key="2">
    <source>
        <dbReference type="Proteomes" id="UP001589769"/>
    </source>
</evidence>
<comment type="caution">
    <text evidence="1">The sequence shown here is derived from an EMBL/GenBank/DDBJ whole genome shotgun (WGS) entry which is preliminary data.</text>
</comment>
<protein>
    <recommendedName>
        <fullName evidence="3">Lipoprotein</fullName>
    </recommendedName>
</protein>
<organism evidence="1 2">
    <name type="scientific">Gallibacterium melopsittaci</name>
    <dbReference type="NCBI Taxonomy" id="516063"/>
    <lineage>
        <taxon>Bacteria</taxon>
        <taxon>Pseudomonadati</taxon>
        <taxon>Pseudomonadota</taxon>
        <taxon>Gammaproteobacteria</taxon>
        <taxon>Pasteurellales</taxon>
        <taxon>Pasteurellaceae</taxon>
        <taxon>Gallibacterium</taxon>
    </lineage>
</organism>
<accession>A0ABV6HW87</accession>
<dbReference type="EMBL" id="JBHLWA010000004">
    <property type="protein sequence ID" value="MFC0322198.1"/>
    <property type="molecule type" value="Genomic_DNA"/>
</dbReference>
<proteinExistence type="predicted"/>
<keyword evidence="2" id="KW-1185">Reference proteome</keyword>
<reference evidence="1 2" key="1">
    <citation type="submission" date="2024-09" db="EMBL/GenBank/DDBJ databases">
        <authorList>
            <person name="Sun Q."/>
            <person name="Mori K."/>
        </authorList>
    </citation>
    <scope>NUCLEOTIDE SEQUENCE [LARGE SCALE GENOMIC DNA]</scope>
    <source>
        <strain evidence="1 2">CCM 7538</strain>
    </source>
</reference>
<dbReference type="PROSITE" id="PS51257">
    <property type="entry name" value="PROKAR_LIPOPROTEIN"/>
    <property type="match status" value="1"/>
</dbReference>
<dbReference type="Proteomes" id="UP001589769">
    <property type="component" value="Unassembled WGS sequence"/>
</dbReference>
<sequence length="125" mass="14242">MKKFLILICVFILAGCIYDRGCFRPLIETVATQCGETGTLFPLIAGYQKPETLGKTNSAKRWKDFVACGGKMGDQQIRYYPENYTINGKFYKEFDDCMLEKGYIFLPPAQCGYQEPKYNTGKCNL</sequence>
<dbReference type="RefSeq" id="WP_382372706.1">
    <property type="nucleotide sequence ID" value="NZ_JBHLWA010000004.1"/>
</dbReference>